<dbReference type="GO" id="GO:0005524">
    <property type="term" value="F:ATP binding"/>
    <property type="evidence" value="ECO:0007669"/>
    <property type="project" value="InterPro"/>
</dbReference>
<evidence type="ECO:0000313" key="10">
    <source>
        <dbReference type="EMBL" id="ROT78564.1"/>
    </source>
</evidence>
<proteinExistence type="inferred from homology"/>
<dbReference type="SUPFAM" id="SSF50447">
    <property type="entry name" value="Translation proteins"/>
    <property type="match status" value="1"/>
</dbReference>
<evidence type="ECO:0000256" key="4">
    <source>
        <dbReference type="ARBA" id="ARBA00022490"/>
    </source>
</evidence>
<dbReference type="GO" id="GO:0002196">
    <property type="term" value="F:Ser-tRNA(Ala) deacylase activity"/>
    <property type="evidence" value="ECO:0007669"/>
    <property type="project" value="TreeGrafter"/>
</dbReference>
<evidence type="ECO:0000256" key="7">
    <source>
        <dbReference type="ARBA" id="ARBA00022917"/>
    </source>
</evidence>
<dbReference type="GO" id="GO:0003676">
    <property type="term" value="F:nucleic acid binding"/>
    <property type="evidence" value="ECO:0007669"/>
    <property type="project" value="InterPro"/>
</dbReference>
<keyword evidence="11" id="KW-1185">Reference proteome</keyword>
<keyword evidence="4" id="KW-0963">Cytoplasm</keyword>
<dbReference type="SUPFAM" id="SSF55186">
    <property type="entry name" value="ThrRS/AlaRS common domain"/>
    <property type="match status" value="1"/>
</dbReference>
<evidence type="ECO:0000256" key="1">
    <source>
        <dbReference type="ARBA" id="ARBA00001947"/>
    </source>
</evidence>
<dbReference type="PROSITE" id="PS50860">
    <property type="entry name" value="AA_TRNA_LIGASE_II_ALA"/>
    <property type="match status" value="1"/>
</dbReference>
<evidence type="ECO:0000256" key="2">
    <source>
        <dbReference type="ARBA" id="ARBA00004496"/>
    </source>
</evidence>
<evidence type="ECO:0000256" key="6">
    <source>
        <dbReference type="ARBA" id="ARBA00022833"/>
    </source>
</evidence>
<keyword evidence="6" id="KW-0862">Zinc</keyword>
<evidence type="ECO:0000256" key="3">
    <source>
        <dbReference type="ARBA" id="ARBA00008429"/>
    </source>
</evidence>
<comment type="caution">
    <text evidence="10">The sequence shown here is derived from an EMBL/GenBank/DDBJ whole genome shotgun (WGS) entry which is preliminary data.</text>
</comment>
<dbReference type="FunFam" id="3.30.980.10:FF:000007">
    <property type="entry name" value="alanyl-tRNA editing protein Aarsd1"/>
    <property type="match status" value="1"/>
</dbReference>
<dbReference type="GO" id="GO:0004813">
    <property type="term" value="F:alanine-tRNA ligase activity"/>
    <property type="evidence" value="ECO:0007669"/>
    <property type="project" value="InterPro"/>
</dbReference>
<evidence type="ECO:0000313" key="11">
    <source>
        <dbReference type="Proteomes" id="UP000283509"/>
    </source>
</evidence>
<dbReference type="InterPro" id="IPR018165">
    <property type="entry name" value="Ala-tRNA-synth_IIc_core"/>
</dbReference>
<evidence type="ECO:0000256" key="8">
    <source>
        <dbReference type="ARBA" id="ARBA00053555"/>
    </source>
</evidence>
<evidence type="ECO:0000259" key="9">
    <source>
        <dbReference type="PROSITE" id="PS50860"/>
    </source>
</evidence>
<organism evidence="10 11">
    <name type="scientific">Penaeus vannamei</name>
    <name type="common">Whiteleg shrimp</name>
    <name type="synonym">Litopenaeus vannamei</name>
    <dbReference type="NCBI Taxonomy" id="6689"/>
    <lineage>
        <taxon>Eukaryota</taxon>
        <taxon>Metazoa</taxon>
        <taxon>Ecdysozoa</taxon>
        <taxon>Arthropoda</taxon>
        <taxon>Crustacea</taxon>
        <taxon>Multicrustacea</taxon>
        <taxon>Malacostraca</taxon>
        <taxon>Eumalacostraca</taxon>
        <taxon>Eucarida</taxon>
        <taxon>Decapoda</taxon>
        <taxon>Dendrobranchiata</taxon>
        <taxon>Penaeoidea</taxon>
        <taxon>Penaeidae</taxon>
        <taxon>Penaeus</taxon>
    </lineage>
</organism>
<dbReference type="EMBL" id="QCYY01001363">
    <property type="protein sequence ID" value="ROT78564.1"/>
    <property type="molecule type" value="Genomic_DNA"/>
</dbReference>
<dbReference type="InterPro" id="IPR009000">
    <property type="entry name" value="Transl_B-barrel_sf"/>
</dbReference>
<keyword evidence="5" id="KW-0479">Metal-binding</keyword>
<reference evidence="10 11" key="1">
    <citation type="submission" date="2018-04" db="EMBL/GenBank/DDBJ databases">
        <authorList>
            <person name="Zhang X."/>
            <person name="Yuan J."/>
            <person name="Li F."/>
            <person name="Xiang J."/>
        </authorList>
    </citation>
    <scope>NUCLEOTIDE SEQUENCE [LARGE SCALE GENOMIC DNA]</scope>
    <source>
        <tissue evidence="10">Muscle</tissue>
    </source>
</reference>
<dbReference type="Gene3D" id="3.30.980.10">
    <property type="entry name" value="Threonyl-trna Synthetase, Chain A, domain 2"/>
    <property type="match status" value="1"/>
</dbReference>
<dbReference type="Pfam" id="PF07973">
    <property type="entry name" value="tRNA_SAD"/>
    <property type="match status" value="1"/>
</dbReference>
<dbReference type="FunFam" id="2.40.30.130:FF:000003">
    <property type="entry name" value="alanyl-tRNA editing protein Aarsd1"/>
    <property type="match status" value="1"/>
</dbReference>
<comment type="function">
    <text evidence="8">Functions in trans to edit the amino acid moiety from incorrectly charged tRNA(Ala).</text>
</comment>
<dbReference type="PANTHER" id="PTHR43462:SF1">
    <property type="entry name" value="ALANYL-TRNA EDITING PROTEIN AARSD1"/>
    <property type="match status" value="1"/>
</dbReference>
<dbReference type="InterPro" id="IPR012947">
    <property type="entry name" value="tRNA_SAD"/>
</dbReference>
<dbReference type="InterPro" id="IPR051335">
    <property type="entry name" value="Alanyl-tRNA_Editing_Enzymes"/>
</dbReference>
<comment type="cofactor">
    <cofactor evidence="1">
        <name>Zn(2+)</name>
        <dbReference type="ChEBI" id="CHEBI:29105"/>
    </cofactor>
</comment>
<accession>A0A3R7PPH2</accession>
<sequence length="411" mass="46248">MVFYCQRHCYEKEYATKVVSCKPAKLELVVDGKKKKKVDCFETTFEDTLLFPEGGGQPDDRGTVNGISVLRVIRRGGEAVHYLEKPLEVGGMVNQCVDWARRHDHMQQHSGQHLITAIADSMYGYATSSWYLGENISYIELDTPKISQEEIDAVEEVVNQRIRDATPVVITEYDAADPKLQEIRTRGLPEDVVGPVRVVTIENVDANMCCGTHVRNLSDLQAIKLLHTEKGKANKTLLYFVAGQRVLRYLGECVERERQLNTILHSCPADHTRLVEKIQNDLKSSLRSLREAMKDLAISEGQKFTVLDPRPSVYFHHRRDGDMDYLSAIINEINDDNVLKVLTVGEDKGPGCLVVHGPQNLVSEIGPKACEILEGRGGGKTRFTGKVTRLGKRNEVEKYVRSILENKTNEV</sequence>
<gene>
    <name evidence="10" type="ORF">C7M84_002720</name>
</gene>
<keyword evidence="10" id="KW-0436">Ligase</keyword>
<name>A0A3R7PPH2_PENVA</name>
<keyword evidence="10" id="KW-0030">Aminoacyl-tRNA synthetase</keyword>
<evidence type="ECO:0000256" key="5">
    <source>
        <dbReference type="ARBA" id="ARBA00022723"/>
    </source>
</evidence>
<dbReference type="STRING" id="6689.A0A3R7PPH2"/>
<dbReference type="OrthoDB" id="288942at2759"/>
<dbReference type="InterPro" id="IPR018163">
    <property type="entry name" value="Thr/Ala-tRNA-synth_IIc_edit"/>
</dbReference>
<reference evidence="10 11" key="2">
    <citation type="submission" date="2019-01" db="EMBL/GenBank/DDBJ databases">
        <title>The decoding of complex shrimp genome reveals the adaptation for benthos swimmer, frequently molting mechanism and breeding impact on genome.</title>
        <authorList>
            <person name="Sun Y."/>
            <person name="Gao Y."/>
            <person name="Yu Y."/>
        </authorList>
    </citation>
    <scope>NUCLEOTIDE SEQUENCE [LARGE SCALE GENOMIC DNA]</scope>
    <source>
        <tissue evidence="10">Muscle</tissue>
    </source>
</reference>
<comment type="subcellular location">
    <subcellularLocation>
        <location evidence="2">Cytoplasm</location>
    </subcellularLocation>
</comment>
<feature type="domain" description="Alanyl-transfer RNA synthetases family profile" evidence="9">
    <location>
        <begin position="1"/>
        <end position="252"/>
    </location>
</feature>
<dbReference type="SMART" id="SM00863">
    <property type="entry name" value="tRNA_SAD"/>
    <property type="match status" value="1"/>
</dbReference>
<dbReference type="Gene3D" id="2.40.30.130">
    <property type="match status" value="1"/>
</dbReference>
<protein>
    <submittedName>
        <fullName evidence="10">Alanyl-tRNA synthetase domain-containing protein 1</fullName>
    </submittedName>
</protein>
<dbReference type="Proteomes" id="UP000283509">
    <property type="component" value="Unassembled WGS sequence"/>
</dbReference>
<comment type="similarity">
    <text evidence="3">Belongs to the class-II aminoacyl-tRNA synthetase family. Alax-L subfamily.</text>
</comment>
<dbReference type="GO" id="GO:0046872">
    <property type="term" value="F:metal ion binding"/>
    <property type="evidence" value="ECO:0007669"/>
    <property type="project" value="UniProtKB-KW"/>
</dbReference>
<keyword evidence="7" id="KW-0648">Protein biosynthesis</keyword>
<dbReference type="AlphaFoldDB" id="A0A3R7PPH2"/>
<dbReference type="PANTHER" id="PTHR43462">
    <property type="entry name" value="ALANYL-TRNA EDITING PROTEIN"/>
    <property type="match status" value="1"/>
</dbReference>
<dbReference type="GO" id="GO:0006419">
    <property type="term" value="P:alanyl-tRNA aminoacylation"/>
    <property type="evidence" value="ECO:0007669"/>
    <property type="project" value="InterPro"/>
</dbReference>
<dbReference type="GO" id="GO:0005737">
    <property type="term" value="C:cytoplasm"/>
    <property type="evidence" value="ECO:0007669"/>
    <property type="project" value="UniProtKB-SubCell"/>
</dbReference>